<keyword evidence="2" id="KW-0732">Signal</keyword>
<dbReference type="AlphaFoldDB" id="A0A976FGQ1"/>
<feature type="region of interest" description="Disordered" evidence="1">
    <location>
        <begin position="263"/>
        <end position="341"/>
    </location>
</feature>
<reference evidence="3 4" key="1">
    <citation type="journal article" date="2021" name="Genome Biol.">
        <title>AFLAP: assembly-free linkage analysis pipeline using k-mers from genome sequencing data.</title>
        <authorList>
            <person name="Fletcher K."/>
            <person name="Zhang L."/>
            <person name="Gil J."/>
            <person name="Han R."/>
            <person name="Cavanaugh K."/>
            <person name="Michelmore R."/>
        </authorList>
    </citation>
    <scope>NUCLEOTIDE SEQUENCE [LARGE SCALE GENOMIC DNA]</scope>
    <source>
        <strain evidence="3 4">SF5</strain>
    </source>
</reference>
<keyword evidence="4" id="KW-1185">Reference proteome</keyword>
<dbReference type="Proteomes" id="UP000294530">
    <property type="component" value="Unassembled WGS sequence"/>
</dbReference>
<name>A0A976FGQ1_BRELC</name>
<feature type="signal peptide" evidence="2">
    <location>
        <begin position="1"/>
        <end position="19"/>
    </location>
</feature>
<gene>
    <name evidence="3" type="ORF">CCR75_004793</name>
</gene>
<dbReference type="OrthoDB" id="126452at2759"/>
<evidence type="ECO:0000313" key="3">
    <source>
        <dbReference type="EMBL" id="TDH66425.1"/>
    </source>
</evidence>
<proteinExistence type="predicted"/>
<evidence type="ECO:0008006" key="5">
    <source>
        <dbReference type="Google" id="ProtNLM"/>
    </source>
</evidence>
<organism evidence="3 4">
    <name type="scientific">Bremia lactucae</name>
    <name type="common">Lettuce downy mildew</name>
    <dbReference type="NCBI Taxonomy" id="4779"/>
    <lineage>
        <taxon>Eukaryota</taxon>
        <taxon>Sar</taxon>
        <taxon>Stramenopiles</taxon>
        <taxon>Oomycota</taxon>
        <taxon>Peronosporomycetes</taxon>
        <taxon>Peronosporales</taxon>
        <taxon>Peronosporaceae</taxon>
        <taxon>Bremia</taxon>
    </lineage>
</organism>
<feature type="compositionally biased region" description="Low complexity" evidence="1">
    <location>
        <begin position="309"/>
        <end position="321"/>
    </location>
</feature>
<dbReference type="PANTHER" id="PTHR39200">
    <property type="entry name" value="HYPOTHETICAL EXPORTED PROTEIN"/>
    <property type="match status" value="1"/>
</dbReference>
<protein>
    <recommendedName>
        <fullName evidence="5">Auto-transporter adhesin head GIN domain-containing protein</fullName>
    </recommendedName>
</protein>
<dbReference type="RefSeq" id="XP_067815924.1">
    <property type="nucleotide sequence ID" value="XM_067962879.1"/>
</dbReference>
<evidence type="ECO:0000313" key="4">
    <source>
        <dbReference type="Proteomes" id="UP000294530"/>
    </source>
</evidence>
<evidence type="ECO:0000256" key="1">
    <source>
        <dbReference type="SAM" id="MobiDB-lite"/>
    </source>
</evidence>
<dbReference type="PANTHER" id="PTHR39200:SF1">
    <property type="entry name" value="AUTO-TRANSPORTER ADHESIN HEAD GIN DOMAIN-CONTAINING PROTEIN-RELATED"/>
    <property type="match status" value="1"/>
</dbReference>
<feature type="chain" id="PRO_5037494302" description="Auto-transporter adhesin head GIN domain-containing protein" evidence="2">
    <location>
        <begin position="20"/>
        <end position="364"/>
    </location>
</feature>
<dbReference type="EMBL" id="SHOA02000018">
    <property type="protein sequence ID" value="TDH66425.1"/>
    <property type="molecule type" value="Genomic_DNA"/>
</dbReference>
<dbReference type="GeneID" id="94348550"/>
<evidence type="ECO:0000256" key="2">
    <source>
        <dbReference type="SAM" id="SignalP"/>
    </source>
</evidence>
<dbReference type="KEGG" id="blac:94348550"/>
<comment type="caution">
    <text evidence="3">The sequence shown here is derived from an EMBL/GenBank/DDBJ whole genome shotgun (WGS) entry which is preliminary data.</text>
</comment>
<sequence>MNLAATLLFAACTAATVNARFTVTSGTTETNTNSSMNSADYVRQWTINSAASGDAVNSIDLNLAGRVYVTHMSNMPTGVLGYVRVSGDSEEVVNAVEVSNDDAADQDNDSNDNDGELSVMISTAASSSLSGYLLTEVLLASSGIVSDIKSQRSADVVVLESVLLTDNTNAELQVEASGSSAVYVSAGTAEVSVRQLQLSAKNTARLQFNVQSVTATEDVTADVEDSATLSLLSSSVMATTLEFQAQGTGTVCLSASTVTGTPNDFEGSGQISLPNAEDKHSTTGTGSCEEVTIPSREPACVSNDCPGASPSNTPSSSNPSTIASDDTPAAQEGVSTNVEASSSPARSLAALAAAVIAVASAVLI</sequence>
<accession>A0A976FGQ1</accession>